<name>A0A1B7MZS4_9AGAM</name>
<dbReference type="Gene3D" id="2.20.70.10">
    <property type="match status" value="1"/>
</dbReference>
<evidence type="ECO:0000313" key="3">
    <source>
        <dbReference type="EMBL" id="OAX38087.1"/>
    </source>
</evidence>
<evidence type="ECO:0000256" key="1">
    <source>
        <dbReference type="SAM" id="MobiDB-lite"/>
    </source>
</evidence>
<proteinExistence type="predicted"/>
<accession>A0A1B7MZS4</accession>
<dbReference type="SUPFAM" id="SSF51045">
    <property type="entry name" value="WW domain"/>
    <property type="match status" value="1"/>
</dbReference>
<evidence type="ECO:0000313" key="4">
    <source>
        <dbReference type="Proteomes" id="UP000092154"/>
    </source>
</evidence>
<dbReference type="OrthoDB" id="437889at2759"/>
<dbReference type="InParanoid" id="A0A1B7MZS4"/>
<gene>
    <name evidence="3" type="ORF">K503DRAFT_692132</name>
</gene>
<dbReference type="AlphaFoldDB" id="A0A1B7MZS4"/>
<dbReference type="GO" id="GO:0005096">
    <property type="term" value="F:GTPase activator activity"/>
    <property type="evidence" value="ECO:0007669"/>
    <property type="project" value="TreeGrafter"/>
</dbReference>
<protein>
    <recommendedName>
        <fullName evidence="2">WW domain-containing protein</fullName>
    </recommendedName>
</protein>
<dbReference type="InterPro" id="IPR036020">
    <property type="entry name" value="WW_dom_sf"/>
</dbReference>
<keyword evidence="4" id="KW-1185">Reference proteome</keyword>
<dbReference type="PANTHER" id="PTHR45876:SF8">
    <property type="entry name" value="FI04035P"/>
    <property type="match status" value="1"/>
</dbReference>
<dbReference type="InterPro" id="IPR001202">
    <property type="entry name" value="WW_dom"/>
</dbReference>
<dbReference type="PROSITE" id="PS50020">
    <property type="entry name" value="WW_DOMAIN_2"/>
    <property type="match status" value="1"/>
</dbReference>
<dbReference type="EMBL" id="KV448313">
    <property type="protein sequence ID" value="OAX38087.1"/>
    <property type="molecule type" value="Genomic_DNA"/>
</dbReference>
<feature type="compositionally biased region" description="Polar residues" evidence="1">
    <location>
        <begin position="37"/>
        <end position="51"/>
    </location>
</feature>
<dbReference type="GO" id="GO:0005737">
    <property type="term" value="C:cytoplasm"/>
    <property type="evidence" value="ECO:0007669"/>
    <property type="project" value="TreeGrafter"/>
</dbReference>
<evidence type="ECO:0000259" key="2">
    <source>
        <dbReference type="PROSITE" id="PS50020"/>
    </source>
</evidence>
<dbReference type="CDD" id="cd00201">
    <property type="entry name" value="WW"/>
    <property type="match status" value="1"/>
</dbReference>
<feature type="domain" description="WW" evidence="2">
    <location>
        <begin position="121"/>
        <end position="149"/>
    </location>
</feature>
<feature type="compositionally biased region" description="Low complexity" evidence="1">
    <location>
        <begin position="11"/>
        <end position="31"/>
    </location>
</feature>
<organism evidence="3 4">
    <name type="scientific">Rhizopogon vinicolor AM-OR11-026</name>
    <dbReference type="NCBI Taxonomy" id="1314800"/>
    <lineage>
        <taxon>Eukaryota</taxon>
        <taxon>Fungi</taxon>
        <taxon>Dikarya</taxon>
        <taxon>Basidiomycota</taxon>
        <taxon>Agaricomycotina</taxon>
        <taxon>Agaricomycetes</taxon>
        <taxon>Agaricomycetidae</taxon>
        <taxon>Boletales</taxon>
        <taxon>Suillineae</taxon>
        <taxon>Rhizopogonaceae</taxon>
        <taxon>Rhizopogon</taxon>
    </lineage>
</organism>
<reference evidence="3 4" key="1">
    <citation type="submission" date="2016-06" db="EMBL/GenBank/DDBJ databases">
        <title>Comparative genomics of the ectomycorrhizal sister species Rhizopogon vinicolor and Rhizopogon vesiculosus (Basidiomycota: Boletales) reveals a divergence of the mating type B locus.</title>
        <authorList>
            <consortium name="DOE Joint Genome Institute"/>
            <person name="Mujic A.B."/>
            <person name="Kuo A."/>
            <person name="Tritt A."/>
            <person name="Lipzen A."/>
            <person name="Chen C."/>
            <person name="Johnson J."/>
            <person name="Sharma A."/>
            <person name="Barry K."/>
            <person name="Grigoriev I.V."/>
            <person name="Spatafora J.W."/>
        </authorList>
    </citation>
    <scope>NUCLEOTIDE SEQUENCE [LARGE SCALE GENOMIC DNA]</scope>
    <source>
        <strain evidence="3 4">AM-OR11-026</strain>
    </source>
</reference>
<sequence>MAVAAITVQNQLSSQSSPQIASPSLPPSAADLDPKTNGHTTDASAIPQVNVNGEPVRSPRPSANFGRTDAEDARWGSNFWVTLIDPQTSTVFFACPATGQVSWDPPAGTFVLPPSTEGEWWELSDDSRGGIPYYYQTKTGETVWERPDGFVIPLTIIQVMAFLSSHRRQN</sequence>
<dbReference type="STRING" id="1314800.A0A1B7MZS4"/>
<feature type="region of interest" description="Disordered" evidence="1">
    <location>
        <begin position="1"/>
        <end position="69"/>
    </location>
</feature>
<dbReference type="Proteomes" id="UP000092154">
    <property type="component" value="Unassembled WGS sequence"/>
</dbReference>
<dbReference type="PANTHER" id="PTHR45876">
    <property type="entry name" value="FI04035P"/>
    <property type="match status" value="1"/>
</dbReference>